<dbReference type="AlphaFoldDB" id="A0ABD1WS63"/>
<evidence type="ECO:0000313" key="2">
    <source>
        <dbReference type="Proteomes" id="UP001604277"/>
    </source>
</evidence>
<accession>A0ABD1WS63</accession>
<organism evidence="1 2">
    <name type="scientific">Forsythia ovata</name>
    <dbReference type="NCBI Taxonomy" id="205694"/>
    <lineage>
        <taxon>Eukaryota</taxon>
        <taxon>Viridiplantae</taxon>
        <taxon>Streptophyta</taxon>
        <taxon>Embryophyta</taxon>
        <taxon>Tracheophyta</taxon>
        <taxon>Spermatophyta</taxon>
        <taxon>Magnoliopsida</taxon>
        <taxon>eudicotyledons</taxon>
        <taxon>Gunneridae</taxon>
        <taxon>Pentapetalae</taxon>
        <taxon>asterids</taxon>
        <taxon>lamiids</taxon>
        <taxon>Lamiales</taxon>
        <taxon>Oleaceae</taxon>
        <taxon>Forsythieae</taxon>
        <taxon>Forsythia</taxon>
    </lineage>
</organism>
<reference evidence="2" key="1">
    <citation type="submission" date="2024-07" db="EMBL/GenBank/DDBJ databases">
        <title>Two chromosome-level genome assemblies of Korean endemic species Abeliophyllum distichum and Forsythia ovata (Oleaceae).</title>
        <authorList>
            <person name="Jang H."/>
        </authorList>
    </citation>
    <scope>NUCLEOTIDE SEQUENCE [LARGE SCALE GENOMIC DNA]</scope>
</reference>
<protein>
    <submittedName>
        <fullName evidence="1">Uncharacterized protein</fullName>
    </submittedName>
</protein>
<sequence length="115" mass="13037">MGKTANVYEEKGMILVSRGRFIAEKDDSTYHQIVSSLNRELIYKSTQNTRERRFLNRFQQYTSMAANPSFSNLPLGEVQCPTWESEQNCDIPLVVPLDAIIPSSRILGIKVIISA</sequence>
<dbReference type="Proteomes" id="UP001604277">
    <property type="component" value="Unassembled WGS sequence"/>
</dbReference>
<dbReference type="EMBL" id="JBFOLJ010000002">
    <property type="protein sequence ID" value="KAL2552340.1"/>
    <property type="molecule type" value="Genomic_DNA"/>
</dbReference>
<gene>
    <name evidence="1" type="ORF">Fot_05959</name>
</gene>
<proteinExistence type="predicted"/>
<comment type="caution">
    <text evidence="1">The sequence shown here is derived from an EMBL/GenBank/DDBJ whole genome shotgun (WGS) entry which is preliminary data.</text>
</comment>
<name>A0ABD1WS63_9LAMI</name>
<evidence type="ECO:0000313" key="1">
    <source>
        <dbReference type="EMBL" id="KAL2552340.1"/>
    </source>
</evidence>
<keyword evidence="2" id="KW-1185">Reference proteome</keyword>